<feature type="transmembrane region" description="Helical" evidence="2">
    <location>
        <begin position="208"/>
        <end position="225"/>
    </location>
</feature>
<dbReference type="Gramene" id="BGIOSGA010911-TA">
    <property type="protein sequence ID" value="BGIOSGA010911-PA"/>
    <property type="gene ID" value="BGIOSGA010911"/>
</dbReference>
<dbReference type="OMA" id="VPPLMQM"/>
<keyword evidence="4" id="KW-1185">Reference proteome</keyword>
<feature type="transmembrane region" description="Helical" evidence="2">
    <location>
        <begin position="268"/>
        <end position="291"/>
    </location>
</feature>
<feature type="region of interest" description="Disordered" evidence="1">
    <location>
        <begin position="115"/>
        <end position="135"/>
    </location>
</feature>
<dbReference type="STRING" id="39946.B8AM23"/>
<dbReference type="Proteomes" id="UP000007015">
    <property type="component" value="Chromosome 3"/>
</dbReference>
<dbReference type="HOGENOM" id="CLU_018900_1_0_1"/>
<feature type="transmembrane region" description="Helical" evidence="2">
    <location>
        <begin position="303"/>
        <end position="321"/>
    </location>
</feature>
<evidence type="ECO:0000256" key="1">
    <source>
        <dbReference type="SAM" id="MobiDB-lite"/>
    </source>
</evidence>
<gene>
    <name evidence="3" type="ORF">OsI_11181</name>
</gene>
<feature type="region of interest" description="Disordered" evidence="1">
    <location>
        <begin position="589"/>
        <end position="610"/>
    </location>
</feature>
<sequence length="610" mass="67608">MGRRGAQLQALVLSARKPHAVLKSPSARCCLEQEPGADMVPDGGEGHEIVEVAGEPGAPSSTMRLMDFIPIYIPTVETGALSRSVRKRRFLDFLRAHPSRDWFLRSTFVGRLRRRGQGQAASGDDEEVDSGGGRRRPRRRFRVPFVRKIKWGKLWSYAVSWCRKPENFAMIIWLAFVAAGLLMLFMLMTGMLDSAIPDDEQRKKWTEVINQILNALFTIMCLYQHPKIFHHLVLLLRWRPGAGADREEIRKVYCKDGAPRPHDRAHMLVVVVLLHATCLAQYFCCALFWSYARKERPDWALNIGYGLGTGCPVIAGLYAAYGPLGRKQHEDSDEESAAAQAGGGNRPAENDREVEIKIYNRRVVVSSPEWSGGLFDCCDDGTVCALSATCTFCVFGWNMERLGFGNMYVHAFTFILLCVAPFLIFSVTALNVHDDDIRDTVVSVGVLLGLCGFLYGGFWRTQMRKRYKLPASGCGCGCECGAGGQGHACRAAVSDCAKWLFCWSCALAQEVRTANFYDVEDDRFVFHGARNEDGRAVLVPLPREASTATAHSRSMSCPPKIDAVAALSGASPLGVQMAAINMERSATYSGEHHPAAMRPPVPPLMQMDQE</sequence>
<reference evidence="3 4" key="1">
    <citation type="journal article" date="2005" name="PLoS Biol.">
        <title>The genomes of Oryza sativa: a history of duplications.</title>
        <authorList>
            <person name="Yu J."/>
            <person name="Wang J."/>
            <person name="Lin W."/>
            <person name="Li S."/>
            <person name="Li H."/>
            <person name="Zhou J."/>
            <person name="Ni P."/>
            <person name="Dong W."/>
            <person name="Hu S."/>
            <person name="Zeng C."/>
            <person name="Zhang J."/>
            <person name="Zhang Y."/>
            <person name="Li R."/>
            <person name="Xu Z."/>
            <person name="Li S."/>
            <person name="Li X."/>
            <person name="Zheng H."/>
            <person name="Cong L."/>
            <person name="Lin L."/>
            <person name="Yin J."/>
            <person name="Geng J."/>
            <person name="Li G."/>
            <person name="Shi J."/>
            <person name="Liu J."/>
            <person name="Lv H."/>
            <person name="Li J."/>
            <person name="Wang J."/>
            <person name="Deng Y."/>
            <person name="Ran L."/>
            <person name="Shi X."/>
            <person name="Wang X."/>
            <person name="Wu Q."/>
            <person name="Li C."/>
            <person name="Ren X."/>
            <person name="Wang J."/>
            <person name="Wang X."/>
            <person name="Li D."/>
            <person name="Liu D."/>
            <person name="Zhang X."/>
            <person name="Ji Z."/>
            <person name="Zhao W."/>
            <person name="Sun Y."/>
            <person name="Zhang Z."/>
            <person name="Bao J."/>
            <person name="Han Y."/>
            <person name="Dong L."/>
            <person name="Ji J."/>
            <person name="Chen P."/>
            <person name="Wu S."/>
            <person name="Liu J."/>
            <person name="Xiao Y."/>
            <person name="Bu D."/>
            <person name="Tan J."/>
            <person name="Yang L."/>
            <person name="Ye C."/>
            <person name="Zhang J."/>
            <person name="Xu J."/>
            <person name="Zhou Y."/>
            <person name="Yu Y."/>
            <person name="Zhang B."/>
            <person name="Zhuang S."/>
            <person name="Wei H."/>
            <person name="Liu B."/>
            <person name="Lei M."/>
            <person name="Yu H."/>
            <person name="Li Y."/>
            <person name="Xu H."/>
            <person name="Wei S."/>
            <person name="He X."/>
            <person name="Fang L."/>
            <person name="Zhang Z."/>
            <person name="Zhang Y."/>
            <person name="Huang X."/>
            <person name="Su Z."/>
            <person name="Tong W."/>
            <person name="Li J."/>
            <person name="Tong Z."/>
            <person name="Li S."/>
            <person name="Ye J."/>
            <person name="Wang L."/>
            <person name="Fang L."/>
            <person name="Lei T."/>
            <person name="Chen C."/>
            <person name="Chen H."/>
            <person name="Xu Z."/>
            <person name="Li H."/>
            <person name="Huang H."/>
            <person name="Zhang F."/>
            <person name="Xu H."/>
            <person name="Li N."/>
            <person name="Zhao C."/>
            <person name="Li S."/>
            <person name="Dong L."/>
            <person name="Huang Y."/>
            <person name="Li L."/>
            <person name="Xi Y."/>
            <person name="Qi Q."/>
            <person name="Li W."/>
            <person name="Zhang B."/>
            <person name="Hu W."/>
            <person name="Zhang Y."/>
            <person name="Tian X."/>
            <person name="Jiao Y."/>
            <person name="Liang X."/>
            <person name="Jin J."/>
            <person name="Gao L."/>
            <person name="Zheng W."/>
            <person name="Hao B."/>
            <person name="Liu S."/>
            <person name="Wang W."/>
            <person name="Yuan L."/>
            <person name="Cao M."/>
            <person name="McDermott J."/>
            <person name="Samudrala R."/>
            <person name="Wang J."/>
            <person name="Wong G.K."/>
            <person name="Yang H."/>
        </authorList>
    </citation>
    <scope>NUCLEOTIDE SEQUENCE [LARGE SCALE GENOMIC DNA]</scope>
    <source>
        <strain evidence="4">cv. 93-11</strain>
    </source>
</reference>
<dbReference type="EMBL" id="CM000128">
    <property type="protein sequence ID" value="EEC75063.1"/>
    <property type="molecule type" value="Genomic_DNA"/>
</dbReference>
<protein>
    <submittedName>
        <fullName evidence="3">Uncharacterized protein</fullName>
    </submittedName>
</protein>
<keyword evidence="2" id="KW-0812">Transmembrane</keyword>
<dbReference type="PANTHER" id="PTHR31045">
    <property type="entry name" value="PLAC8 FAMILY PROTEIN-RELATED"/>
    <property type="match status" value="1"/>
</dbReference>
<dbReference type="Pfam" id="PF11204">
    <property type="entry name" value="DUF2985"/>
    <property type="match status" value="1"/>
</dbReference>
<dbReference type="GO" id="GO:0009975">
    <property type="term" value="F:cyclase activity"/>
    <property type="evidence" value="ECO:0007669"/>
    <property type="project" value="TreeGrafter"/>
</dbReference>
<feature type="transmembrane region" description="Helical" evidence="2">
    <location>
        <begin position="168"/>
        <end position="188"/>
    </location>
</feature>
<dbReference type="AlphaFoldDB" id="B8AM23"/>
<dbReference type="GO" id="GO:0051762">
    <property type="term" value="P:sesquiterpene biosynthetic process"/>
    <property type="evidence" value="ECO:0007669"/>
    <property type="project" value="TreeGrafter"/>
</dbReference>
<accession>B8AM23</accession>
<feature type="transmembrane region" description="Helical" evidence="2">
    <location>
        <begin position="407"/>
        <end position="429"/>
    </location>
</feature>
<name>B8AM23_ORYSI</name>
<evidence type="ECO:0000313" key="3">
    <source>
        <dbReference type="EMBL" id="EEC75063.1"/>
    </source>
</evidence>
<dbReference type="InterPro" id="IPR006461">
    <property type="entry name" value="PLAC_motif_containing"/>
</dbReference>
<keyword evidence="2" id="KW-0472">Membrane</keyword>
<evidence type="ECO:0000313" key="4">
    <source>
        <dbReference type="Proteomes" id="UP000007015"/>
    </source>
</evidence>
<dbReference type="InterPro" id="IPR021369">
    <property type="entry name" value="DUF2985"/>
</dbReference>
<evidence type="ECO:0000256" key="2">
    <source>
        <dbReference type="SAM" id="Phobius"/>
    </source>
</evidence>
<dbReference type="NCBIfam" id="TIGR01571">
    <property type="entry name" value="A_thal_Cys_rich"/>
    <property type="match status" value="1"/>
</dbReference>
<organism evidence="3 4">
    <name type="scientific">Oryza sativa subsp. indica</name>
    <name type="common">Rice</name>
    <dbReference type="NCBI Taxonomy" id="39946"/>
    <lineage>
        <taxon>Eukaryota</taxon>
        <taxon>Viridiplantae</taxon>
        <taxon>Streptophyta</taxon>
        <taxon>Embryophyta</taxon>
        <taxon>Tracheophyta</taxon>
        <taxon>Spermatophyta</taxon>
        <taxon>Magnoliopsida</taxon>
        <taxon>Liliopsida</taxon>
        <taxon>Poales</taxon>
        <taxon>Poaceae</taxon>
        <taxon>BOP clade</taxon>
        <taxon>Oryzoideae</taxon>
        <taxon>Oryzeae</taxon>
        <taxon>Oryzinae</taxon>
        <taxon>Oryza</taxon>
        <taxon>Oryza sativa</taxon>
    </lineage>
</organism>
<keyword evidence="2" id="KW-1133">Transmembrane helix</keyword>
<feature type="transmembrane region" description="Helical" evidence="2">
    <location>
        <begin position="441"/>
        <end position="459"/>
    </location>
</feature>
<dbReference type="Pfam" id="PF04749">
    <property type="entry name" value="PLAC8"/>
    <property type="match status" value="1"/>
</dbReference>
<proteinExistence type="predicted"/>
<dbReference type="PANTHER" id="PTHR31045:SF19">
    <property type="entry name" value="OS03G0299800 PROTEIN"/>
    <property type="match status" value="1"/>
</dbReference>